<sequence>MKKELMIKSGVTTMEFIDGESFNMTLNFRYLYELRNKNKEQYDKYFSILENGTQDLFDSTSVLYTAYSCSCLMEGKEIMPYDEFLEKLQPNPNLISRTAAELIRPKKK</sequence>
<dbReference type="AlphaFoldDB" id="A0A173RZ45"/>
<gene>
    <name evidence="1" type="ORF">ERS852578_00540</name>
</gene>
<name>A0A173RZ45_9FIRM</name>
<protein>
    <submittedName>
        <fullName evidence="1">Uncharacterized protein</fullName>
    </submittedName>
</protein>
<evidence type="ECO:0000313" key="2">
    <source>
        <dbReference type="Proteomes" id="UP000095390"/>
    </source>
</evidence>
<accession>A0A173RZ45</accession>
<dbReference type="RefSeq" id="WP_055182325.1">
    <property type="nucleotide sequence ID" value="NZ_CYYC01000004.1"/>
</dbReference>
<organism evidence="1 2">
    <name type="scientific">Anaerobutyricum hallii</name>
    <dbReference type="NCBI Taxonomy" id="39488"/>
    <lineage>
        <taxon>Bacteria</taxon>
        <taxon>Bacillati</taxon>
        <taxon>Bacillota</taxon>
        <taxon>Clostridia</taxon>
        <taxon>Lachnospirales</taxon>
        <taxon>Lachnospiraceae</taxon>
        <taxon>Anaerobutyricum</taxon>
    </lineage>
</organism>
<dbReference type="OrthoDB" id="9862784at2"/>
<reference evidence="1 2" key="1">
    <citation type="submission" date="2015-09" db="EMBL/GenBank/DDBJ databases">
        <authorList>
            <consortium name="Pathogen Informatics"/>
        </authorList>
    </citation>
    <scope>NUCLEOTIDE SEQUENCE [LARGE SCALE GENOMIC DNA]</scope>
    <source>
        <strain evidence="1 2">2789STDY5834966</strain>
    </source>
</reference>
<dbReference type="Proteomes" id="UP000095390">
    <property type="component" value="Unassembled WGS sequence"/>
</dbReference>
<proteinExistence type="predicted"/>
<dbReference type="EMBL" id="CYYC01000004">
    <property type="protein sequence ID" value="CUM83300.1"/>
    <property type="molecule type" value="Genomic_DNA"/>
</dbReference>
<evidence type="ECO:0000313" key="1">
    <source>
        <dbReference type="EMBL" id="CUM83300.1"/>
    </source>
</evidence>